<evidence type="ECO:0000313" key="3">
    <source>
        <dbReference type="Proteomes" id="UP001231109"/>
    </source>
</evidence>
<evidence type="ECO:0000259" key="1">
    <source>
        <dbReference type="PROSITE" id="PS51186"/>
    </source>
</evidence>
<gene>
    <name evidence="2" type="ORF">ORJ04_06270</name>
</gene>
<keyword evidence="3" id="KW-1185">Reference proteome</keyword>
<dbReference type="InterPro" id="IPR051531">
    <property type="entry name" value="N-acetyltransferase"/>
</dbReference>
<dbReference type="PANTHER" id="PTHR43792:SF1">
    <property type="entry name" value="N-ACETYLTRANSFERASE DOMAIN-CONTAINING PROTEIN"/>
    <property type="match status" value="1"/>
</dbReference>
<evidence type="ECO:0000313" key="2">
    <source>
        <dbReference type="EMBL" id="MDP5135553.1"/>
    </source>
</evidence>
<dbReference type="PROSITE" id="PS51186">
    <property type="entry name" value="GNAT"/>
    <property type="match status" value="1"/>
</dbReference>
<dbReference type="Proteomes" id="UP001231109">
    <property type="component" value="Unassembled WGS sequence"/>
</dbReference>
<protein>
    <submittedName>
        <fullName evidence="2">GNAT family N-acetyltransferase</fullName>
    </submittedName>
</protein>
<dbReference type="EMBL" id="JAPJDZ010000010">
    <property type="protein sequence ID" value="MDP5135553.1"/>
    <property type="molecule type" value="Genomic_DNA"/>
</dbReference>
<dbReference type="SUPFAM" id="SSF55729">
    <property type="entry name" value="Acyl-CoA N-acyltransferases (Nat)"/>
    <property type="match status" value="1"/>
</dbReference>
<reference evidence="2 3" key="1">
    <citation type="submission" date="2022-11" db="EMBL/GenBank/DDBJ databases">
        <title>Viruses from the air-sea interface of a natural surface slick.</title>
        <authorList>
            <person name="Rahlff J."/>
            <person name="Holmfeldt K."/>
        </authorList>
    </citation>
    <scope>NUCLEOTIDE SEQUENCE [LARGE SCALE GENOMIC DNA]</scope>
    <source>
        <strain evidence="2 3">SMS4</strain>
    </source>
</reference>
<dbReference type="InterPro" id="IPR000182">
    <property type="entry name" value="GNAT_dom"/>
</dbReference>
<dbReference type="Gene3D" id="3.40.630.30">
    <property type="match status" value="1"/>
</dbReference>
<comment type="caution">
    <text evidence="2">The sequence shown here is derived from an EMBL/GenBank/DDBJ whole genome shotgun (WGS) entry which is preliminary data.</text>
</comment>
<organism evidence="2 3">
    <name type="scientific">Rheinheimera baltica</name>
    <dbReference type="NCBI Taxonomy" id="67576"/>
    <lineage>
        <taxon>Bacteria</taxon>
        <taxon>Pseudomonadati</taxon>
        <taxon>Pseudomonadota</taxon>
        <taxon>Gammaproteobacteria</taxon>
        <taxon>Chromatiales</taxon>
        <taxon>Chromatiaceae</taxon>
        <taxon>Rheinheimera</taxon>
    </lineage>
</organism>
<proteinExistence type="predicted"/>
<feature type="domain" description="N-acetyltransferase" evidence="1">
    <location>
        <begin position="3"/>
        <end position="168"/>
    </location>
</feature>
<dbReference type="CDD" id="cd04301">
    <property type="entry name" value="NAT_SF"/>
    <property type="match status" value="1"/>
</dbReference>
<dbReference type="Pfam" id="PF13302">
    <property type="entry name" value="Acetyltransf_3"/>
    <property type="match status" value="1"/>
</dbReference>
<dbReference type="PANTHER" id="PTHR43792">
    <property type="entry name" value="GNAT FAMILY, PUTATIVE (AFU_ORTHOLOGUE AFUA_3G00765)-RELATED-RELATED"/>
    <property type="match status" value="1"/>
</dbReference>
<name>A0ABT9HWP6_9GAMM</name>
<dbReference type="InterPro" id="IPR016181">
    <property type="entry name" value="Acyl_CoA_acyltransferase"/>
</dbReference>
<accession>A0ABT9HWP6</accession>
<sequence>MAIRIAPLVVSDKALFIALCTNQTIMQHVYTPLTVAQAAKLFAERLVPWHHKSSGWLSYTLVENLTDKKVGTIGLKIIDHQAAVAEVGFMLLSDAQGKGYASQALRLLCTQAFSVLNLHKLVAVCAAENSASVALLQKQGFQLEERLKNNTEINGVFVDDLRYGLVNDTVANRYLFKNN</sequence>
<dbReference type="RefSeq" id="WP_305974570.1">
    <property type="nucleotide sequence ID" value="NZ_JAPJDZ010000010.1"/>
</dbReference>